<dbReference type="SUPFAM" id="SSF51735">
    <property type="entry name" value="NAD(P)-binding Rossmann-fold domains"/>
    <property type="match status" value="1"/>
</dbReference>
<sequence>MPPWTDWRPASPALTNRPWSGWSRTVSTCGSARSARDPAHDPSRTRASHHDSHLNPPNPKEQPVDTSNPDTSPAASSPTDPPHVRRHPVAIVGTGGIAHAHARGLAETGRFEIVAAVDVDQQRCADFCEKWDIPSHHPDLASLLDSEEVAVVHLCTPPGSHRPLAVEALERGVTVLCEKPPAMTLADMDLILAAEATSRGSFATVFQHRFGSAGALLAQLAHDGSLGQPMSAVCNTLWFRDDAYFSPDWRGKWTNEGGGPTMGHGIHQMDLMLAVLGPWSQVTAVAKRQARPTNTEDLSAAIVEFDNGAVATVLNSLTAPRESSHLRFDFARATVEVEHVYGYAPEDWRFTPAMDDPDAAELWRPAPDAKSGHASQFRAIADALDAGVPIPVTSDQSRLTMELVAAIYASAFEGRPVQRGDITPKSPFATLMDGHQTPWPDVKEPH</sequence>
<feature type="region of interest" description="Disordered" evidence="1">
    <location>
        <begin position="419"/>
        <end position="446"/>
    </location>
</feature>
<feature type="domain" description="GFO/IDH/MocA-like oxidoreductase" evidence="3">
    <location>
        <begin position="217"/>
        <end position="326"/>
    </location>
</feature>
<evidence type="ECO:0000313" key="5">
    <source>
        <dbReference type="Proteomes" id="UP000216300"/>
    </source>
</evidence>
<dbReference type="InterPro" id="IPR055170">
    <property type="entry name" value="GFO_IDH_MocA-like_dom"/>
</dbReference>
<proteinExistence type="predicted"/>
<dbReference type="InterPro" id="IPR052515">
    <property type="entry name" value="Gfo/Idh/MocA_Oxidoreductase"/>
</dbReference>
<feature type="compositionally biased region" description="Polar residues" evidence="1">
    <location>
        <begin position="13"/>
        <end position="31"/>
    </location>
</feature>
<feature type="domain" description="Gfo/Idh/MocA-like oxidoreductase N-terminal" evidence="2">
    <location>
        <begin position="89"/>
        <end position="197"/>
    </location>
</feature>
<dbReference type="GO" id="GO:0000166">
    <property type="term" value="F:nucleotide binding"/>
    <property type="evidence" value="ECO:0007669"/>
    <property type="project" value="InterPro"/>
</dbReference>
<evidence type="ECO:0000259" key="3">
    <source>
        <dbReference type="Pfam" id="PF22725"/>
    </source>
</evidence>
<dbReference type="Proteomes" id="UP000216300">
    <property type="component" value="Unassembled WGS sequence"/>
</dbReference>
<feature type="compositionally biased region" description="Low complexity" evidence="1">
    <location>
        <begin position="69"/>
        <end position="78"/>
    </location>
</feature>
<dbReference type="PANTHER" id="PTHR43249:SF1">
    <property type="entry name" value="D-GLUCOSIDE 3-DEHYDROGENASE"/>
    <property type="match status" value="1"/>
</dbReference>
<evidence type="ECO:0000256" key="1">
    <source>
        <dbReference type="SAM" id="MobiDB-lite"/>
    </source>
</evidence>
<evidence type="ECO:0000313" key="4">
    <source>
        <dbReference type="EMBL" id="OYN88995.1"/>
    </source>
</evidence>
<organism evidence="4 5">
    <name type="scientific">Parenemella sanctibonifatiensis</name>
    <dbReference type="NCBI Taxonomy" id="2016505"/>
    <lineage>
        <taxon>Bacteria</taxon>
        <taxon>Bacillati</taxon>
        <taxon>Actinomycetota</taxon>
        <taxon>Actinomycetes</taxon>
        <taxon>Propionibacteriales</taxon>
        <taxon>Propionibacteriaceae</taxon>
        <taxon>Parenemella</taxon>
    </lineage>
</organism>
<name>A0A255EHB6_9ACTN</name>
<dbReference type="Pfam" id="PF01408">
    <property type="entry name" value="GFO_IDH_MocA"/>
    <property type="match status" value="1"/>
</dbReference>
<dbReference type="Pfam" id="PF22725">
    <property type="entry name" value="GFO_IDH_MocA_C3"/>
    <property type="match status" value="1"/>
</dbReference>
<feature type="compositionally biased region" description="Basic and acidic residues" evidence="1">
    <location>
        <begin position="34"/>
        <end position="53"/>
    </location>
</feature>
<dbReference type="InterPro" id="IPR036291">
    <property type="entry name" value="NAD(P)-bd_dom_sf"/>
</dbReference>
<dbReference type="OrthoDB" id="9815825at2"/>
<accession>A0A255EHB6</accession>
<evidence type="ECO:0000259" key="2">
    <source>
        <dbReference type="Pfam" id="PF01408"/>
    </source>
</evidence>
<keyword evidence="5" id="KW-1185">Reference proteome</keyword>
<dbReference type="AlphaFoldDB" id="A0A255EHB6"/>
<dbReference type="InterPro" id="IPR000683">
    <property type="entry name" value="Gfo/Idh/MocA-like_OxRdtase_N"/>
</dbReference>
<feature type="region of interest" description="Disordered" evidence="1">
    <location>
        <begin position="1"/>
        <end position="87"/>
    </location>
</feature>
<dbReference type="Gene3D" id="3.30.360.10">
    <property type="entry name" value="Dihydrodipicolinate Reductase, domain 2"/>
    <property type="match status" value="1"/>
</dbReference>
<dbReference type="EMBL" id="NMVJ01000010">
    <property type="protein sequence ID" value="OYN88995.1"/>
    <property type="molecule type" value="Genomic_DNA"/>
</dbReference>
<comment type="caution">
    <text evidence="4">The sequence shown here is derived from an EMBL/GenBank/DDBJ whole genome shotgun (WGS) entry which is preliminary data.</text>
</comment>
<protein>
    <submittedName>
        <fullName evidence="4">Oxidoreductase</fullName>
    </submittedName>
</protein>
<dbReference type="SUPFAM" id="SSF55347">
    <property type="entry name" value="Glyceraldehyde-3-phosphate dehydrogenase-like, C-terminal domain"/>
    <property type="match status" value="1"/>
</dbReference>
<dbReference type="Gene3D" id="3.40.50.720">
    <property type="entry name" value="NAD(P)-binding Rossmann-like Domain"/>
    <property type="match status" value="1"/>
</dbReference>
<reference evidence="4 5" key="1">
    <citation type="submission" date="2017-07" db="EMBL/GenBank/DDBJ databases">
        <title>Draft whole genome sequences of clinical Proprionibacteriaceae strains.</title>
        <authorList>
            <person name="Bernier A.-M."/>
            <person name="Bernard K."/>
            <person name="Domingo M.-C."/>
        </authorList>
    </citation>
    <scope>NUCLEOTIDE SEQUENCE [LARGE SCALE GENOMIC DNA]</scope>
    <source>
        <strain evidence="4 5">NML 150081</strain>
    </source>
</reference>
<dbReference type="PANTHER" id="PTHR43249">
    <property type="entry name" value="UDP-N-ACETYL-2-AMINO-2-DEOXY-D-GLUCURONATE OXIDASE"/>
    <property type="match status" value="1"/>
</dbReference>
<gene>
    <name evidence="4" type="ORF">CGZ91_12010</name>
</gene>